<protein>
    <submittedName>
        <fullName evidence="1">YkgJ family cysteine cluster protein</fullName>
    </submittedName>
</protein>
<sequence length="228" mass="25521">MTAPIMPGRFAESMELEALPRIAPEEEFPFVCAGCGDCCRARRDILLSGLDLYRLARRLGLPPRTVAEAFCRETPGTLPGLRLMPSRRSGNCPFLDGGGCAVHDARPLACALYPLGQAIDLETLRTEYYIQQPLCGVRVPGRTLQNYLEDSGVLERAGTDAFWARSCAALLRRLEGVQHYPRAAVRNCLLRALYYDYDFRDDFQPQFNANLARLEPLLSRLLGETQRP</sequence>
<evidence type="ECO:0000313" key="1">
    <source>
        <dbReference type="EMBL" id="MBE5036944.1"/>
    </source>
</evidence>
<evidence type="ECO:0000313" key="2">
    <source>
        <dbReference type="Proteomes" id="UP000768567"/>
    </source>
</evidence>
<proteinExistence type="predicted"/>
<dbReference type="Proteomes" id="UP000768567">
    <property type="component" value="Unassembled WGS sequence"/>
</dbReference>
<dbReference type="PANTHER" id="PTHR35866:SF1">
    <property type="entry name" value="YKGJ FAMILY CYSTEINE CLUSTER PROTEIN"/>
    <property type="match status" value="1"/>
</dbReference>
<gene>
    <name evidence="1" type="ORF">INF35_03990</name>
</gene>
<name>A0ABR9R1D1_9FIRM</name>
<reference evidence="1 2" key="1">
    <citation type="submission" date="2020-10" db="EMBL/GenBank/DDBJ databases">
        <title>ChiBAC.</title>
        <authorList>
            <person name="Zenner C."/>
            <person name="Hitch T.C.A."/>
            <person name="Clavel T."/>
        </authorList>
    </citation>
    <scope>NUCLEOTIDE SEQUENCE [LARGE SCALE GENOMIC DNA]</scope>
    <source>
        <strain evidence="1 2">DSM 109015</strain>
    </source>
</reference>
<dbReference type="RefSeq" id="WP_193500214.1">
    <property type="nucleotide sequence ID" value="NZ_JADCKC010000001.1"/>
</dbReference>
<organism evidence="1 2">
    <name type="scientific">Gemmiger gallinarum</name>
    <dbReference type="NCBI Taxonomy" id="2779354"/>
    <lineage>
        <taxon>Bacteria</taxon>
        <taxon>Bacillati</taxon>
        <taxon>Bacillota</taxon>
        <taxon>Clostridia</taxon>
        <taxon>Eubacteriales</taxon>
        <taxon>Gemmiger</taxon>
    </lineage>
</organism>
<dbReference type="InterPro" id="IPR005358">
    <property type="entry name" value="Puta_zinc/iron-chelating_dom"/>
</dbReference>
<accession>A0ABR9R1D1</accession>
<keyword evidence="2" id="KW-1185">Reference proteome</keyword>
<dbReference type="Pfam" id="PF03692">
    <property type="entry name" value="CxxCxxCC"/>
    <property type="match status" value="1"/>
</dbReference>
<comment type="caution">
    <text evidence="1">The sequence shown here is derived from an EMBL/GenBank/DDBJ whole genome shotgun (WGS) entry which is preliminary data.</text>
</comment>
<dbReference type="PANTHER" id="PTHR35866">
    <property type="entry name" value="PUTATIVE-RELATED"/>
    <property type="match status" value="1"/>
</dbReference>
<dbReference type="EMBL" id="JADCKC010000001">
    <property type="protein sequence ID" value="MBE5036944.1"/>
    <property type="molecule type" value="Genomic_DNA"/>
</dbReference>